<dbReference type="EMBL" id="BMGH01000001">
    <property type="protein sequence ID" value="GGD07534.1"/>
    <property type="molecule type" value="Genomic_DNA"/>
</dbReference>
<feature type="signal peptide" evidence="2">
    <location>
        <begin position="1"/>
        <end position="34"/>
    </location>
</feature>
<comment type="caution">
    <text evidence="4">The sequence shown here is derived from an EMBL/GenBank/DDBJ whole genome shotgun (WGS) entry which is preliminary data.</text>
</comment>
<accession>A0A8J2V7H1</accession>
<dbReference type="AlphaFoldDB" id="A0A8J2V7H1"/>
<dbReference type="InterPro" id="IPR039448">
    <property type="entry name" value="Beta_helix"/>
</dbReference>
<sequence>MRETMIKGDVMKSASRLAAGLAVAAVALTGTASAQFGGFPTVTRQDQLRIEAQKEKSASKKDEEKLPSYLVVDSRAHGDDSYTSIQDAIDDVAPGGVVVVLPGVYRENINLTKSVSLQGDRGPGGQVRVMPTDSSRPCLTYAPEGSNDHALVSNMQFDFSDAVFATPGSAASKAVRAGFGSASPCVAIKSGVFTMKETTIDGGNVHFGTMVEITGGTAFLERNEIRGGEQGVLINQKHPLWDRTLLVDNVITGNTGIGLHMQGVSSMLVTGNMINANGKGITYNGEGGATMVGNKILNNAGDGVTLGEEAKQVLIRLNQIWANDGDGLKIYQSNGLVEDNDIQGNFGVQISSIGNGNKPKIYNDVEREISRIRKQTN</sequence>
<name>A0A8J2V7H1_9PROT</name>
<keyword evidence="5" id="KW-1185">Reference proteome</keyword>
<dbReference type="InterPro" id="IPR051550">
    <property type="entry name" value="SCF-Subunits/Alg-Epimerases"/>
</dbReference>
<dbReference type="InterPro" id="IPR012334">
    <property type="entry name" value="Pectin_lyas_fold"/>
</dbReference>
<feature type="domain" description="Right handed beta helix" evidence="3">
    <location>
        <begin position="212"/>
        <end position="364"/>
    </location>
</feature>
<dbReference type="Gene3D" id="2.160.20.10">
    <property type="entry name" value="Single-stranded right-handed beta-helix, Pectin lyase-like"/>
    <property type="match status" value="1"/>
</dbReference>
<dbReference type="SUPFAM" id="SSF51126">
    <property type="entry name" value="Pectin lyase-like"/>
    <property type="match status" value="1"/>
</dbReference>
<evidence type="ECO:0000313" key="4">
    <source>
        <dbReference type="EMBL" id="GGD07534.1"/>
    </source>
</evidence>
<evidence type="ECO:0000256" key="1">
    <source>
        <dbReference type="ARBA" id="ARBA00022737"/>
    </source>
</evidence>
<dbReference type="RefSeq" id="WP_188158973.1">
    <property type="nucleotide sequence ID" value="NZ_BMGH01000001.1"/>
</dbReference>
<dbReference type="InterPro" id="IPR006626">
    <property type="entry name" value="PbH1"/>
</dbReference>
<reference evidence="4" key="1">
    <citation type="journal article" date="2014" name="Int. J. Syst. Evol. Microbiol.">
        <title>Complete genome sequence of Corynebacterium casei LMG S-19264T (=DSM 44701T), isolated from a smear-ripened cheese.</title>
        <authorList>
            <consortium name="US DOE Joint Genome Institute (JGI-PGF)"/>
            <person name="Walter F."/>
            <person name="Albersmeier A."/>
            <person name="Kalinowski J."/>
            <person name="Ruckert C."/>
        </authorList>
    </citation>
    <scope>NUCLEOTIDE SEQUENCE</scope>
    <source>
        <strain evidence="4">CGMCC 1.12921</strain>
    </source>
</reference>
<evidence type="ECO:0000259" key="3">
    <source>
        <dbReference type="Pfam" id="PF13229"/>
    </source>
</evidence>
<reference evidence="4" key="2">
    <citation type="submission" date="2020-09" db="EMBL/GenBank/DDBJ databases">
        <authorList>
            <person name="Sun Q."/>
            <person name="Zhou Y."/>
        </authorList>
    </citation>
    <scope>NUCLEOTIDE SEQUENCE</scope>
    <source>
        <strain evidence="4">CGMCC 1.12921</strain>
    </source>
</reference>
<dbReference type="PANTHER" id="PTHR22990">
    <property type="entry name" value="F-BOX ONLY PROTEIN"/>
    <property type="match status" value="1"/>
</dbReference>
<dbReference type="SMART" id="SM00710">
    <property type="entry name" value="PbH1"/>
    <property type="match status" value="6"/>
</dbReference>
<proteinExistence type="predicted"/>
<feature type="chain" id="PRO_5035311740" description="Right handed beta helix domain-containing protein" evidence="2">
    <location>
        <begin position="35"/>
        <end position="377"/>
    </location>
</feature>
<keyword evidence="1" id="KW-0677">Repeat</keyword>
<evidence type="ECO:0000256" key="2">
    <source>
        <dbReference type="SAM" id="SignalP"/>
    </source>
</evidence>
<gene>
    <name evidence="4" type="ORF">GCM10011342_15440</name>
</gene>
<evidence type="ECO:0000313" key="5">
    <source>
        <dbReference type="Proteomes" id="UP000613582"/>
    </source>
</evidence>
<dbReference type="Pfam" id="PF13229">
    <property type="entry name" value="Beta_helix"/>
    <property type="match status" value="1"/>
</dbReference>
<dbReference type="InterPro" id="IPR011050">
    <property type="entry name" value="Pectin_lyase_fold/virulence"/>
</dbReference>
<dbReference type="PANTHER" id="PTHR22990:SF15">
    <property type="entry name" value="F-BOX ONLY PROTEIN 10"/>
    <property type="match status" value="1"/>
</dbReference>
<protein>
    <recommendedName>
        <fullName evidence="3">Right handed beta helix domain-containing protein</fullName>
    </recommendedName>
</protein>
<organism evidence="4 5">
    <name type="scientific">Aquisalinus flavus</name>
    <dbReference type="NCBI Taxonomy" id="1526572"/>
    <lineage>
        <taxon>Bacteria</taxon>
        <taxon>Pseudomonadati</taxon>
        <taxon>Pseudomonadota</taxon>
        <taxon>Alphaproteobacteria</taxon>
        <taxon>Parvularculales</taxon>
        <taxon>Parvularculaceae</taxon>
        <taxon>Aquisalinus</taxon>
    </lineage>
</organism>
<keyword evidence="2" id="KW-0732">Signal</keyword>
<dbReference type="Proteomes" id="UP000613582">
    <property type="component" value="Unassembled WGS sequence"/>
</dbReference>